<name>A0ABR4FFA1_9PEZI</name>
<comment type="subunit">
    <text evidence="1">Component of the NuA4 histone acetyltransferase complex.</text>
</comment>
<feature type="compositionally biased region" description="Low complexity" evidence="2">
    <location>
        <begin position="1410"/>
        <end position="1428"/>
    </location>
</feature>
<feature type="compositionally biased region" description="Low complexity" evidence="2">
    <location>
        <begin position="155"/>
        <end position="165"/>
    </location>
</feature>
<protein>
    <recommendedName>
        <fullName evidence="3">Chromo domain-containing protein</fullName>
    </recommendedName>
</protein>
<dbReference type="InterPro" id="IPR023780">
    <property type="entry name" value="Chromo_domain"/>
</dbReference>
<evidence type="ECO:0000259" key="3">
    <source>
        <dbReference type="PROSITE" id="PS50013"/>
    </source>
</evidence>
<feature type="compositionally biased region" description="Pro residues" evidence="2">
    <location>
        <begin position="489"/>
        <end position="502"/>
    </location>
</feature>
<evidence type="ECO:0000256" key="2">
    <source>
        <dbReference type="SAM" id="MobiDB-lite"/>
    </source>
</evidence>
<dbReference type="PROSITE" id="PS50013">
    <property type="entry name" value="CHROMO_2"/>
    <property type="match status" value="1"/>
</dbReference>
<keyword evidence="5" id="KW-1185">Reference proteome</keyword>
<dbReference type="CDD" id="cd18966">
    <property type="entry name" value="chromodomain"/>
    <property type="match status" value="1"/>
</dbReference>
<evidence type="ECO:0000313" key="5">
    <source>
        <dbReference type="Proteomes" id="UP001600888"/>
    </source>
</evidence>
<feature type="domain" description="Chromo" evidence="3">
    <location>
        <begin position="34"/>
        <end position="108"/>
    </location>
</feature>
<feature type="region of interest" description="Disordered" evidence="2">
    <location>
        <begin position="361"/>
        <end position="506"/>
    </location>
</feature>
<feature type="compositionally biased region" description="Acidic residues" evidence="2">
    <location>
        <begin position="166"/>
        <end position="177"/>
    </location>
</feature>
<feature type="region of interest" description="Disordered" evidence="2">
    <location>
        <begin position="1"/>
        <end position="22"/>
    </location>
</feature>
<dbReference type="Pfam" id="PF00385">
    <property type="entry name" value="Chromo"/>
    <property type="match status" value="1"/>
</dbReference>
<dbReference type="Gene3D" id="2.40.50.40">
    <property type="match status" value="1"/>
</dbReference>
<dbReference type="InterPro" id="IPR000953">
    <property type="entry name" value="Chromo/chromo_shadow_dom"/>
</dbReference>
<feature type="region of interest" description="Disordered" evidence="2">
    <location>
        <begin position="145"/>
        <end position="345"/>
    </location>
</feature>
<reference evidence="4 5" key="1">
    <citation type="submission" date="2024-03" db="EMBL/GenBank/DDBJ databases">
        <title>A high-quality draft genome sequence of Diaporthe vaccinii, a causative agent of upright dieback and viscid rot disease in cranberry plants.</title>
        <authorList>
            <person name="Sarrasin M."/>
            <person name="Lang B.F."/>
            <person name="Burger G."/>
        </authorList>
    </citation>
    <scope>NUCLEOTIDE SEQUENCE [LARGE SCALE GENOMIC DNA]</scope>
    <source>
        <strain evidence="4 5">IS7</strain>
    </source>
</reference>
<gene>
    <name evidence="4" type="ORF">FJTKL_05162</name>
</gene>
<evidence type="ECO:0000256" key="1">
    <source>
        <dbReference type="ARBA" id="ARBA00011353"/>
    </source>
</evidence>
<evidence type="ECO:0000313" key="4">
    <source>
        <dbReference type="EMBL" id="KAL2293185.1"/>
    </source>
</evidence>
<organism evidence="4 5">
    <name type="scientific">Diaporthe vaccinii</name>
    <dbReference type="NCBI Taxonomy" id="105482"/>
    <lineage>
        <taxon>Eukaryota</taxon>
        <taxon>Fungi</taxon>
        <taxon>Dikarya</taxon>
        <taxon>Ascomycota</taxon>
        <taxon>Pezizomycotina</taxon>
        <taxon>Sordariomycetes</taxon>
        <taxon>Sordariomycetidae</taxon>
        <taxon>Diaporthales</taxon>
        <taxon>Diaporthaceae</taxon>
        <taxon>Diaporthe</taxon>
        <taxon>Diaporthe eres species complex</taxon>
    </lineage>
</organism>
<dbReference type="EMBL" id="JBAWTH010000001">
    <property type="protein sequence ID" value="KAL2293185.1"/>
    <property type="molecule type" value="Genomic_DNA"/>
</dbReference>
<feature type="compositionally biased region" description="Basic and acidic residues" evidence="2">
    <location>
        <begin position="361"/>
        <end position="370"/>
    </location>
</feature>
<dbReference type="SMART" id="SM00298">
    <property type="entry name" value="CHROMO"/>
    <property type="match status" value="1"/>
</dbReference>
<feature type="compositionally biased region" description="Low complexity" evidence="2">
    <location>
        <begin position="282"/>
        <end position="305"/>
    </location>
</feature>
<sequence>MPQRSDPSEMVDDDSDSISLTSIDDEVYDPDAEFVVEDIHCERVDPADGILKYLVEWSNFPLDECTWEPESEISEVLKQSWEEKKASQDPRVAEEFERKYEEAFNRVMNERREMHRRRNAKRRRLGLEGTRFCFRRHIYADSDDDTEIVNGANNDSYSDSGAAADPDSDSEEAQEDSTIDHKAESVVQTRKPSSQTKTQASTRPNRIFSVDPSATRAKSGAGNDKSLSRQRPPATTPTGTSIFPPKARSNSSASSRQRDQQPTTGYQGSARRASTGATQAKSAPIRAGSSSSASAKPPTSTSTLAKKGLTAKKSGKAPIAATNIFIGGKRRQPRQDLASAMVDPSKDPKFFKLHRFRRKAELRSRDHDDQAPDVSKVAGQLFNINQIPPPRQTPAQNTKQSGDGDADADADGMSFDLTDEVRTAGVRRSSTSASEPKSALSKRSSFDFDPERSKKRAKTVRFTGEDGDPFVSEPVGIEELRAPPSRIRSPPPPPGSPSPPPEPKTKVSLATYHSRIMQNVGKKIILATGIRSLYVTFHDIPKDNSRETGQQWLREFCGADCLQFGHTVLAESIIAQLSQLRGQDPYSRHAHDILCHGKITSASGESLEVLAEHLRVGHSGLFMSSENFNLVIYPTRCDGFQMSALGIESPNSPDVALKHFVFRSSHNIFRLMRPPSAMVDELTQAAVGEGQKAVFRSLLGMRYGKLIAGPREKKDHHFFLVFPDAAVDWYRSISCWLYICNPHCKIYTSFDPGSWSAFLEKANSQCGVVVIHETAVDFVRRFPSIAEILQTDNNYNFWRFSATMALQQAQSSEGHATRLTPGVFSRIFPMGKAILVTPSFLVCEPQKTLQLFEWFFGNQTMYSSNKLVTAYNIVDFLRDLASEANQLQARLKQQRWMYMSELEAADERNALGLSDQDLIARGKAWTMAEDWLSVNMERNGVFSEKNHVIFADRCIDPNDEQSLVNWFGWWSLVKVDQYRKFYVLGSGPAVKQTRQPGAELLSRACRSVPVPTYDRSVLNDPNEALRTVLKEDNGPAEGATAGEDGKQIVGMPTVPFQSQTFANNDRNIQYFLREKDGGGSVRIYGFPVSWADFDMADHFGDPTMEFTTLRQWFSWPYPWLGDSRQSFNTYIAFFYTIQEDWDPSKFPRGLKPKRHPWLAIYRPWEPHVKREKYKHGKMELIFWDVRAGNELEANHSLRLSDLNWMQREVVKFVQAHGAEKNPGSRVDRVWLGGFRAHQQHLRSTLPADMTAEFLESLSILQQLKWKLPSSDGFMRQNGWREVSLVDTPVGPRAGLANTSASSRDGTDEQDSNEGNEDTRIVFHPPRGSLVIGPPRSSRCTNELFEQARLARLRHRNITSMSFTFKPTMDWYADLVSEGRQYEHIYVDRWEKVFDQLRVGQKKSRQAGAASRMSSVSSNHSSPMDMSSG</sequence>
<feature type="compositionally biased region" description="Polar residues" evidence="2">
    <location>
        <begin position="186"/>
        <end position="204"/>
    </location>
</feature>
<proteinExistence type="predicted"/>
<accession>A0ABR4FFA1</accession>
<dbReference type="Proteomes" id="UP001600888">
    <property type="component" value="Unassembled WGS sequence"/>
</dbReference>
<feature type="region of interest" description="Disordered" evidence="2">
    <location>
        <begin position="1290"/>
        <end position="1334"/>
    </location>
</feature>
<feature type="region of interest" description="Disordered" evidence="2">
    <location>
        <begin position="1403"/>
        <end position="1428"/>
    </location>
</feature>
<comment type="caution">
    <text evidence="4">The sequence shown here is derived from an EMBL/GenBank/DDBJ whole genome shotgun (WGS) entry which is preliminary data.</text>
</comment>
<dbReference type="SUPFAM" id="SSF54160">
    <property type="entry name" value="Chromo domain-like"/>
    <property type="match status" value="1"/>
</dbReference>
<dbReference type="InterPro" id="IPR016197">
    <property type="entry name" value="Chromo-like_dom_sf"/>
</dbReference>